<gene>
    <name evidence="4" type="ORF">OG579_20165</name>
</gene>
<organism evidence="4 5">
    <name type="scientific">Williamsia herbipolensis</name>
    <dbReference type="NCBI Taxonomy" id="1603258"/>
    <lineage>
        <taxon>Bacteria</taxon>
        <taxon>Bacillati</taxon>
        <taxon>Actinomycetota</taxon>
        <taxon>Actinomycetes</taxon>
        <taxon>Mycobacteriales</taxon>
        <taxon>Nocardiaceae</taxon>
        <taxon>Williamsia</taxon>
    </lineage>
</organism>
<keyword evidence="4" id="KW-0378">Hydrolase</keyword>
<dbReference type="InterPro" id="IPR003615">
    <property type="entry name" value="HNH_nuc"/>
</dbReference>
<dbReference type="GO" id="GO:0004519">
    <property type="term" value="F:endonuclease activity"/>
    <property type="evidence" value="ECO:0007669"/>
    <property type="project" value="UniProtKB-KW"/>
</dbReference>
<evidence type="ECO:0000259" key="3">
    <source>
        <dbReference type="SMART" id="SM00507"/>
    </source>
</evidence>
<feature type="domain" description="HNH nuclease" evidence="3">
    <location>
        <begin position="323"/>
        <end position="373"/>
    </location>
</feature>
<dbReference type="RefSeq" id="WP_328857402.1">
    <property type="nucleotide sequence ID" value="NZ_CP108021.1"/>
</dbReference>
<dbReference type="CDD" id="cd00085">
    <property type="entry name" value="HNHc"/>
    <property type="match status" value="1"/>
</dbReference>
<keyword evidence="5" id="KW-1185">Reference proteome</keyword>
<name>A0AAU4K1M6_9NOCA</name>
<dbReference type="EMBL" id="CP108021">
    <property type="protein sequence ID" value="WUM19976.1"/>
    <property type="molecule type" value="Genomic_DNA"/>
</dbReference>
<reference evidence="4 5" key="1">
    <citation type="submission" date="2022-10" db="EMBL/GenBank/DDBJ databases">
        <title>The complete genomes of actinobacterial strains from the NBC collection.</title>
        <authorList>
            <person name="Joergensen T.S."/>
            <person name="Alvarez Arevalo M."/>
            <person name="Sterndorff E.B."/>
            <person name="Faurdal D."/>
            <person name="Vuksanovic O."/>
            <person name="Mourched A.-S."/>
            <person name="Charusanti P."/>
            <person name="Shaw S."/>
            <person name="Blin K."/>
            <person name="Weber T."/>
        </authorList>
    </citation>
    <scope>NUCLEOTIDE SEQUENCE [LARGE SCALE GENOMIC DNA]</scope>
    <source>
        <strain evidence="4 5">NBC_00319</strain>
    </source>
</reference>
<proteinExistence type="inferred from homology"/>
<protein>
    <submittedName>
        <fullName evidence="4">HNH endonuclease</fullName>
    </submittedName>
</protein>
<accession>A0AAU4K1M6</accession>
<dbReference type="KEGG" id="whr:OG579_20165"/>
<dbReference type="SMART" id="SM00507">
    <property type="entry name" value="HNHc"/>
    <property type="match status" value="1"/>
</dbReference>
<sequence length="421" mass="44711">MTGGSFIESADRLVDELGTQRTVVADVDAEIVAAIRGAVALRAVVDGVLARLTSQAERVGVATHCGMSLRELLVANGVAPAVASRLIRLGRAAEVLPVLARHSRDGGLSAEHLDAVARGIDHVARRTEEPVESDLIIGLEHRLISQALSGATPAEITDAARAAAITHTPAEPPAIPIAEDPALNELGYHQGDDGRLHGTFDLDVATGERLVTALDKPSRPRPHTGGDPDERPTARRRADGFGQLLELATRGLTPDALSGAPATEIVVTVPLDSTEPARLTWLGPISDLTAKLLRCDARLLGVGVDLNGAPISVAAEQRTFTGRARKIVLTRDRCCVKCGAPAAWCDVHHITHYADGGKTVVDNGCLLCRRCHVAVHTAGWDIVMGHDRHPWLIPPPAIDPKRTPLPAYNRRTLTEMEPIAA</sequence>
<keyword evidence="4" id="KW-0255">Endonuclease</keyword>
<feature type="region of interest" description="Disordered" evidence="2">
    <location>
        <begin position="214"/>
        <end position="235"/>
    </location>
</feature>
<evidence type="ECO:0000313" key="4">
    <source>
        <dbReference type="EMBL" id="WUM19976.1"/>
    </source>
</evidence>
<keyword evidence="4" id="KW-0540">Nuclease</keyword>
<dbReference type="GO" id="GO:0003676">
    <property type="term" value="F:nucleic acid binding"/>
    <property type="evidence" value="ECO:0007669"/>
    <property type="project" value="InterPro"/>
</dbReference>
<evidence type="ECO:0000256" key="2">
    <source>
        <dbReference type="SAM" id="MobiDB-lite"/>
    </source>
</evidence>
<feature type="compositionally biased region" description="Basic and acidic residues" evidence="2">
    <location>
        <begin position="224"/>
        <end position="235"/>
    </location>
</feature>
<comment type="similarity">
    <text evidence="1">Belongs to the Rv1128c/1148c/1588c/1702c/1945/3466 family.</text>
</comment>
<dbReference type="InterPro" id="IPR003870">
    <property type="entry name" value="DUF222"/>
</dbReference>
<evidence type="ECO:0000313" key="5">
    <source>
        <dbReference type="Proteomes" id="UP001432128"/>
    </source>
</evidence>
<dbReference type="Pfam" id="PF02720">
    <property type="entry name" value="DUF222"/>
    <property type="match status" value="1"/>
</dbReference>
<dbReference type="InterPro" id="IPR002711">
    <property type="entry name" value="HNH"/>
</dbReference>
<evidence type="ECO:0000256" key="1">
    <source>
        <dbReference type="ARBA" id="ARBA00023450"/>
    </source>
</evidence>
<dbReference type="Pfam" id="PF01844">
    <property type="entry name" value="HNH"/>
    <property type="match status" value="1"/>
</dbReference>
<dbReference type="GO" id="GO:0008270">
    <property type="term" value="F:zinc ion binding"/>
    <property type="evidence" value="ECO:0007669"/>
    <property type="project" value="InterPro"/>
</dbReference>
<dbReference type="AlphaFoldDB" id="A0AAU4K1M6"/>
<dbReference type="Proteomes" id="UP001432128">
    <property type="component" value="Chromosome"/>
</dbReference>
<dbReference type="Gene3D" id="1.10.30.50">
    <property type="match status" value="1"/>
</dbReference>